<keyword evidence="3" id="KW-1185">Reference proteome</keyword>
<sequence length="81" mass="8471">MKSIIGIILILMGIVLGAYVGIWICFVGGIIDIIDTAKAGLFETKVIAWGVAKIVFASTIGALAGYVLIIPGWAMIGSSKF</sequence>
<evidence type="ECO:0000313" key="3">
    <source>
        <dbReference type="Proteomes" id="UP000009273"/>
    </source>
</evidence>
<gene>
    <name evidence="2" type="primary">586</name>
    <name evidence="2" type="ORF">G_586</name>
</gene>
<dbReference type="GeneID" id="18563796"/>
<dbReference type="KEGG" id="vg:18563796"/>
<keyword evidence="1" id="KW-0812">Transmembrane</keyword>
<dbReference type="RefSeq" id="YP_009015878.1">
    <property type="nucleotide sequence ID" value="NC_023719.1"/>
</dbReference>
<name>G3MAW6_9CAUD</name>
<feature type="transmembrane region" description="Helical" evidence="1">
    <location>
        <begin position="54"/>
        <end position="76"/>
    </location>
</feature>
<evidence type="ECO:0000256" key="1">
    <source>
        <dbReference type="SAM" id="Phobius"/>
    </source>
</evidence>
<dbReference type="EMBL" id="JN638751">
    <property type="protein sequence ID" value="AEO93831.1"/>
    <property type="molecule type" value="Genomic_DNA"/>
</dbReference>
<evidence type="ECO:0000313" key="2">
    <source>
        <dbReference type="EMBL" id="AEO93831.1"/>
    </source>
</evidence>
<proteinExistence type="predicted"/>
<keyword evidence="1" id="KW-1133">Transmembrane helix</keyword>
<organism evidence="2 3">
    <name type="scientific">Bacillus phage G</name>
    <dbReference type="NCBI Taxonomy" id="2884420"/>
    <lineage>
        <taxon>Viruses</taxon>
        <taxon>Duplodnaviria</taxon>
        <taxon>Heunggongvirae</taxon>
        <taxon>Uroviricota</taxon>
        <taxon>Caudoviricetes</taxon>
        <taxon>Donellivirus</taxon>
        <taxon>Donellivirus gee</taxon>
    </lineage>
</organism>
<protein>
    <submittedName>
        <fullName evidence="2">Gp586</fullName>
    </submittedName>
</protein>
<reference evidence="2 3" key="1">
    <citation type="submission" date="2011-09" db="EMBL/GenBank/DDBJ databases">
        <authorList>
            <person name="Pope W.H."/>
            <person name="Pedulla M.L."/>
            <person name="Ford M.E."/>
            <person name="Peebles C.L."/>
            <person name="Hatfull G.H."/>
            <person name="Hendrix R.W."/>
        </authorList>
    </citation>
    <scope>NUCLEOTIDE SEQUENCE [LARGE SCALE GENOMIC DNA]</scope>
    <source>
        <strain evidence="2">G</strain>
    </source>
</reference>
<feature type="transmembrane region" description="Helical" evidence="1">
    <location>
        <begin position="7"/>
        <end position="34"/>
    </location>
</feature>
<dbReference type="Proteomes" id="UP000009273">
    <property type="component" value="Segment"/>
</dbReference>
<keyword evidence="1" id="KW-0472">Membrane</keyword>
<accession>G3MAW6</accession>